<proteinExistence type="predicted"/>
<reference evidence="7" key="1">
    <citation type="submission" date="2019-12" db="EMBL/GenBank/DDBJ databases">
        <title>High-Quality draft genome sequences of three cyanobacteria isolated from the limestone walls of the Old Cathedral of Coimbra.</title>
        <authorList>
            <person name="Tiago I."/>
            <person name="Soares F."/>
            <person name="Portugal A."/>
        </authorList>
    </citation>
    <scope>NUCLEOTIDE SEQUENCE [LARGE SCALE GENOMIC DNA]</scope>
    <source>
        <strain evidence="7">C</strain>
    </source>
</reference>
<name>A0A8K1ZZD7_9CYAN</name>
<keyword evidence="8" id="KW-1185">Reference proteome</keyword>
<dbReference type="CDD" id="cd21141">
    <property type="entry name" value="Cas6_III-like"/>
    <property type="match status" value="1"/>
</dbReference>
<keyword evidence="4" id="KW-0051">Antiviral defense</keyword>
<keyword evidence="1" id="KW-0540">Nuclease</keyword>
<evidence type="ECO:0000313" key="8">
    <source>
        <dbReference type="Proteomes" id="UP000607397"/>
    </source>
</evidence>
<dbReference type="Pfam" id="PF19308">
    <property type="entry name" value="CRISPR_Cas6_N"/>
    <property type="match status" value="1"/>
</dbReference>
<feature type="domain" description="CRISPR-associated protein Cas6-like N-terminal" evidence="6">
    <location>
        <begin position="1"/>
        <end position="145"/>
    </location>
</feature>
<evidence type="ECO:0000256" key="2">
    <source>
        <dbReference type="ARBA" id="ARBA00022759"/>
    </source>
</evidence>
<evidence type="ECO:0000256" key="3">
    <source>
        <dbReference type="ARBA" id="ARBA00022801"/>
    </source>
</evidence>
<dbReference type="EMBL" id="WVIC01000015">
    <property type="protein sequence ID" value="NCJ06632.1"/>
    <property type="molecule type" value="Genomic_DNA"/>
</dbReference>
<dbReference type="AlphaFoldDB" id="A0A8K1ZZD7"/>
<dbReference type="InterPro" id="IPR045747">
    <property type="entry name" value="CRISPR-assoc_prot_Cas6_N_sf"/>
</dbReference>
<accession>A0A8K1ZZD7</accession>
<keyword evidence="2" id="KW-0255">Endonuclease</keyword>
<keyword evidence="3" id="KW-0378">Hydrolase</keyword>
<feature type="domain" description="CRISPR-associated protein Cas6 C-terminal" evidence="5">
    <location>
        <begin position="157"/>
        <end position="281"/>
    </location>
</feature>
<dbReference type="InterPro" id="IPR045648">
    <property type="entry name" value="CRISPR-assoc_Cas6-like_N"/>
</dbReference>
<dbReference type="Proteomes" id="UP000607397">
    <property type="component" value="Unassembled WGS sequence"/>
</dbReference>
<evidence type="ECO:0000256" key="4">
    <source>
        <dbReference type="ARBA" id="ARBA00023118"/>
    </source>
</evidence>
<dbReference type="RefSeq" id="WP_161825108.1">
    <property type="nucleotide sequence ID" value="NZ_WVIC01000015.1"/>
</dbReference>
<comment type="caution">
    <text evidence="7">The sequence shown here is derived from an EMBL/GenBank/DDBJ whole genome shotgun (WGS) entry which is preliminary data.</text>
</comment>
<evidence type="ECO:0000259" key="5">
    <source>
        <dbReference type="Pfam" id="PF10040"/>
    </source>
</evidence>
<dbReference type="GO" id="GO:0004519">
    <property type="term" value="F:endonuclease activity"/>
    <property type="evidence" value="ECO:0007669"/>
    <property type="project" value="UniProtKB-KW"/>
</dbReference>
<evidence type="ECO:0000313" key="7">
    <source>
        <dbReference type="EMBL" id="NCJ06632.1"/>
    </source>
</evidence>
<dbReference type="Pfam" id="PF10040">
    <property type="entry name" value="CRISPR_Cas6"/>
    <property type="match status" value="1"/>
</dbReference>
<evidence type="ECO:0000256" key="1">
    <source>
        <dbReference type="ARBA" id="ARBA00022722"/>
    </source>
</evidence>
<gene>
    <name evidence="7" type="primary">cas6</name>
    <name evidence="7" type="ORF">GS597_08965</name>
</gene>
<dbReference type="InterPro" id="IPR019267">
    <property type="entry name" value="CRISPR-assoc_Cas6_C"/>
</dbReference>
<evidence type="ECO:0000259" key="6">
    <source>
        <dbReference type="Pfam" id="PF19308"/>
    </source>
</evidence>
<dbReference type="NCBIfam" id="TIGR01877">
    <property type="entry name" value="cas_cas6"/>
    <property type="match status" value="1"/>
</dbReference>
<sequence>MPYSLVLNLIPTSPIPPGFTTGKHLHALFLNLISTVDAELGNQLHANEGNKAFTLSPLQRGVVKRKDCQPIHWNHFTSIPAHTPCWWRISLLDDALFSHLTQLWLNLNPEHPWHLGPANLYISSILGTPQSTQPWANYCNYAQLYGQASEHERKLTLQFYTPTAFRQGKYDCALPTPDRVFGSLLRRWNHYSNLQFSSDILKAVQPSYFNIRTEVASDPRHQFQHTGAKISLSNQFMGCVGRVTYQILGSVESDVIKQLNALANFGLYAGVGRKTPMGMGMCRRV</sequence>
<dbReference type="GO" id="GO:0016788">
    <property type="term" value="F:hydrolase activity, acting on ester bonds"/>
    <property type="evidence" value="ECO:0007669"/>
    <property type="project" value="InterPro"/>
</dbReference>
<dbReference type="GO" id="GO:0051607">
    <property type="term" value="P:defense response to virus"/>
    <property type="evidence" value="ECO:0007669"/>
    <property type="project" value="UniProtKB-KW"/>
</dbReference>
<organism evidence="7 8">
    <name type="scientific">Petrachloros mirabilis ULC683</name>
    <dbReference type="NCBI Taxonomy" id="2781853"/>
    <lineage>
        <taxon>Bacteria</taxon>
        <taxon>Bacillati</taxon>
        <taxon>Cyanobacteriota</taxon>
        <taxon>Cyanophyceae</taxon>
        <taxon>Synechococcales</taxon>
        <taxon>Petrachlorosaceae</taxon>
        <taxon>Petrachloros</taxon>
        <taxon>Petrachloros mirabilis</taxon>
    </lineage>
</organism>
<dbReference type="InterPro" id="IPR010156">
    <property type="entry name" value="CRISPR-assoc_prot_Cas6"/>
</dbReference>
<dbReference type="Gene3D" id="3.30.70.1900">
    <property type="match status" value="1"/>
</dbReference>
<protein>
    <submittedName>
        <fullName evidence="7">CRISPR-associated endoribonuclease Cas6</fullName>
    </submittedName>
</protein>
<dbReference type="Gene3D" id="3.30.70.1890">
    <property type="match status" value="1"/>
</dbReference>